<proteinExistence type="predicted"/>
<feature type="chain" id="PRO_5042612870" evidence="1">
    <location>
        <begin position="19"/>
        <end position="488"/>
    </location>
</feature>
<name>A0AAJ0GBF0_9PEZI</name>
<keyword evidence="3" id="KW-1185">Reference proteome</keyword>
<evidence type="ECO:0000256" key="1">
    <source>
        <dbReference type="SAM" id="SignalP"/>
    </source>
</evidence>
<comment type="caution">
    <text evidence="2">The sequence shown here is derived from an EMBL/GenBank/DDBJ whole genome shotgun (WGS) entry which is preliminary data.</text>
</comment>
<reference evidence="2" key="1">
    <citation type="submission" date="2023-04" db="EMBL/GenBank/DDBJ databases">
        <title>Black Yeasts Isolated from many extreme environments.</title>
        <authorList>
            <person name="Coleine C."/>
            <person name="Stajich J.E."/>
            <person name="Selbmann L."/>
        </authorList>
    </citation>
    <scope>NUCLEOTIDE SEQUENCE</scope>
    <source>
        <strain evidence="2">CCFEE 5312</strain>
    </source>
</reference>
<dbReference type="EMBL" id="JAWDJX010000024">
    <property type="protein sequence ID" value="KAK3051827.1"/>
    <property type="molecule type" value="Genomic_DNA"/>
</dbReference>
<gene>
    <name evidence="2" type="ORF">LTR09_007127</name>
</gene>
<feature type="signal peptide" evidence="1">
    <location>
        <begin position="1"/>
        <end position="18"/>
    </location>
</feature>
<accession>A0AAJ0GBF0</accession>
<organism evidence="2 3">
    <name type="scientific">Extremus antarcticus</name>
    <dbReference type="NCBI Taxonomy" id="702011"/>
    <lineage>
        <taxon>Eukaryota</taxon>
        <taxon>Fungi</taxon>
        <taxon>Dikarya</taxon>
        <taxon>Ascomycota</taxon>
        <taxon>Pezizomycotina</taxon>
        <taxon>Dothideomycetes</taxon>
        <taxon>Dothideomycetidae</taxon>
        <taxon>Mycosphaerellales</taxon>
        <taxon>Extremaceae</taxon>
        <taxon>Extremus</taxon>
    </lineage>
</organism>
<protein>
    <submittedName>
        <fullName evidence="2">Uncharacterized protein</fullName>
    </submittedName>
</protein>
<evidence type="ECO:0000313" key="3">
    <source>
        <dbReference type="Proteomes" id="UP001271007"/>
    </source>
</evidence>
<keyword evidence="1" id="KW-0732">Signal</keyword>
<dbReference type="AlphaFoldDB" id="A0AAJ0GBF0"/>
<evidence type="ECO:0000313" key="2">
    <source>
        <dbReference type="EMBL" id="KAK3051827.1"/>
    </source>
</evidence>
<sequence>MSARFIFLSVVLAARSLAFPQGRAAPESSNAVAPTSSAVAVEAAPTANSAIPIPEADVGNLIVAAAAPSDICALPENDPASWGLSGASEFMTNWFNANGSDNWLAAMVDGSSDSTLSCNALGGPSCGPPRDSCESSNPPVLRYIRIAAAKAASQLSDPLALNHAHEQLQDSTIVNTLAIDALVADFAPDGETREPFNAIAALNSGVGLASGLLSVSAGPGGAAVGARLSAIGGVLTFADEVILKPAEPIDSTEQWTQVVSAQLSEMFSTTQGFLKGVNDKLFGGSSAFDLRDLVERLQTSGQLPNDGLDPIVQNFKDGSFLGDPVASTLGFAFTDGLDRVKHSLIANLFRGQNFYVFIDTTIAPENCGTFGNRLVNGQCAMLSHRDRSTGGAGSTTPVSAEIMAKLEDESLGYNVNLQQMYDNAVDCNSQQLDTSVILGDGYPKCFWSLPVVGVDGPDVCLLLKVGMAAAEGIAAGLGIIRARCEGDS</sequence>
<dbReference type="Proteomes" id="UP001271007">
    <property type="component" value="Unassembled WGS sequence"/>
</dbReference>